<dbReference type="Gene3D" id="6.20.270.20">
    <property type="entry name" value="LapD/MoxY periplasmic domain"/>
    <property type="match status" value="1"/>
</dbReference>
<feature type="domain" description="EAL" evidence="2">
    <location>
        <begin position="404"/>
        <end position="638"/>
    </location>
</feature>
<feature type="transmembrane region" description="Helical" evidence="1">
    <location>
        <begin position="6"/>
        <end position="30"/>
    </location>
</feature>
<dbReference type="Pfam" id="PF00563">
    <property type="entry name" value="EAL"/>
    <property type="match status" value="1"/>
</dbReference>
<name>A0A7C9P3K6_9PROT</name>
<dbReference type="PANTHER" id="PTHR33121">
    <property type="entry name" value="CYCLIC DI-GMP PHOSPHODIESTERASE PDEF"/>
    <property type="match status" value="1"/>
</dbReference>
<feature type="domain" description="GGDEF" evidence="4">
    <location>
        <begin position="263"/>
        <end position="393"/>
    </location>
</feature>
<dbReference type="InterPro" id="IPR003660">
    <property type="entry name" value="HAMP_dom"/>
</dbReference>
<gene>
    <name evidence="5" type="ORF">GZ085_09715</name>
</gene>
<evidence type="ECO:0000259" key="4">
    <source>
        <dbReference type="PROSITE" id="PS50887"/>
    </source>
</evidence>
<evidence type="ECO:0000256" key="1">
    <source>
        <dbReference type="SAM" id="Phobius"/>
    </source>
</evidence>
<dbReference type="InterPro" id="IPR042461">
    <property type="entry name" value="LapD_MoxY_peri_C"/>
</dbReference>
<dbReference type="CDD" id="cd01948">
    <property type="entry name" value="EAL"/>
    <property type="match status" value="1"/>
</dbReference>
<evidence type="ECO:0000313" key="5">
    <source>
        <dbReference type="EMBL" id="NDP48646.1"/>
    </source>
</evidence>
<protein>
    <submittedName>
        <fullName evidence="5">EAL domain-containing protein</fullName>
    </submittedName>
</protein>
<comment type="caution">
    <text evidence="5">The sequence shown here is derived from an EMBL/GenBank/DDBJ whole genome shotgun (WGS) entry which is preliminary data.</text>
</comment>
<keyword evidence="1" id="KW-0472">Membrane</keyword>
<keyword evidence="1" id="KW-1133">Transmembrane helix</keyword>
<reference evidence="5 6" key="1">
    <citation type="submission" date="2019-09" db="EMBL/GenBank/DDBJ databases">
        <title>H2 Metabolism Revealed by Metagenomic Analysis in Subglacial Sediment of East Antarctica.</title>
        <authorList>
            <person name="Yang Z."/>
            <person name="Zhang Y."/>
            <person name="Lv Y."/>
            <person name="Yan W."/>
            <person name="Xiao X."/>
            <person name="Sun B."/>
            <person name="Ma H."/>
        </authorList>
    </citation>
    <scope>NUCLEOTIDE SEQUENCE [LARGE SCALE GENOMIC DNA]</scope>
    <source>
        <strain evidence="5">Bin2_2</strain>
    </source>
</reference>
<dbReference type="InterPro" id="IPR035919">
    <property type="entry name" value="EAL_sf"/>
</dbReference>
<dbReference type="PROSITE" id="PS50887">
    <property type="entry name" value="GGDEF"/>
    <property type="match status" value="1"/>
</dbReference>
<sequence length="638" mass="70544">MTLTKQLWLAVVAIMTIAFGISFLVSAWSAKNYLEDQLRLKNIDNANSLALSMSQMDKDPVLIELLVSAQFDIGHYKQIKLVSPTGKLMIERVNEDANDTVPVWFVSLIPLAAQPGVAQVQDNWRQYGTLTVISNNGFAYQALWKGNIRLLLWFFAGAILSGVIGTLILRAITRPLGEVVKQAEAIGARKFITIEEPRTREFRSVVRAMNALSGQVRGMLDEESARLERLRRDAQHDALTGLVNREHFLSKMRSALEDDNAAPAGGLFFVRLPDLVKMNKELGRESTDALLKLLANALQESCPDESCLIGRMNGSDFAVLAPDVDSVAECARQISAHALLSINDPSSTTEHTVLLGAAIYRHGEALSQVLSRADMALNRAEVEGGSAVEMDTANVEWKPAASLVSAWQVLIETALNLNRVQFATYPVLSGKGELIHYEAPARLQVIQSSLWMPAQEFMPWASRLGLIERIDEAVFEHALVWLQSNDGPVCINVSPQSVCNPVLLTRYYQALKTHPGIAGKLWIDIPEFVAYRHAREFRVFCDTLKPLGCKIGLEHVGNQICHMGELYDVGLDYLKIDRAIIRDIDQNQGNQTFLRGLCTIAHTMGMMTLAEGVLNQREAMCLNELGFKGMTGPGIVLP</sequence>
<proteinExistence type="predicted"/>
<dbReference type="SMART" id="SM00267">
    <property type="entry name" value="GGDEF"/>
    <property type="match status" value="1"/>
</dbReference>
<dbReference type="SUPFAM" id="SSF55073">
    <property type="entry name" value="Nucleotide cyclase"/>
    <property type="match status" value="1"/>
</dbReference>
<accession>A0A7C9P3K6</accession>
<dbReference type="AlphaFoldDB" id="A0A7C9P3K6"/>
<dbReference type="Proteomes" id="UP000483432">
    <property type="component" value="Unassembled WGS sequence"/>
</dbReference>
<dbReference type="PROSITE" id="PS50885">
    <property type="entry name" value="HAMP"/>
    <property type="match status" value="1"/>
</dbReference>
<dbReference type="InterPro" id="IPR001633">
    <property type="entry name" value="EAL_dom"/>
</dbReference>
<organism evidence="5 6">
    <name type="scientific">Sulfuriferula multivorans</name>
    <dbReference type="NCBI Taxonomy" id="1559896"/>
    <lineage>
        <taxon>Bacteria</taxon>
        <taxon>Pseudomonadati</taxon>
        <taxon>Pseudomonadota</taxon>
        <taxon>Betaproteobacteria</taxon>
        <taxon>Nitrosomonadales</taxon>
        <taxon>Sulfuricellaceae</taxon>
        <taxon>Sulfuriferula</taxon>
    </lineage>
</organism>
<keyword evidence="1" id="KW-0812">Transmembrane</keyword>
<dbReference type="GO" id="GO:0016020">
    <property type="term" value="C:membrane"/>
    <property type="evidence" value="ECO:0007669"/>
    <property type="project" value="InterPro"/>
</dbReference>
<dbReference type="Gene3D" id="3.20.20.450">
    <property type="entry name" value="EAL domain"/>
    <property type="match status" value="1"/>
</dbReference>
<feature type="transmembrane region" description="Helical" evidence="1">
    <location>
        <begin position="150"/>
        <end position="172"/>
    </location>
</feature>
<dbReference type="InterPro" id="IPR043128">
    <property type="entry name" value="Rev_trsase/Diguanyl_cyclase"/>
</dbReference>
<dbReference type="SMART" id="SM00052">
    <property type="entry name" value="EAL"/>
    <property type="match status" value="1"/>
</dbReference>
<dbReference type="InterPro" id="IPR032244">
    <property type="entry name" value="LapD_MoxY_N"/>
</dbReference>
<dbReference type="NCBIfam" id="TIGR00254">
    <property type="entry name" value="GGDEF"/>
    <property type="match status" value="1"/>
</dbReference>
<dbReference type="PANTHER" id="PTHR33121:SF23">
    <property type="entry name" value="CYCLIC DI-GMP PHOSPHODIESTERASE PDEB"/>
    <property type="match status" value="1"/>
</dbReference>
<dbReference type="GO" id="GO:0071111">
    <property type="term" value="F:cyclic-guanylate-specific phosphodiesterase activity"/>
    <property type="evidence" value="ECO:0007669"/>
    <property type="project" value="InterPro"/>
</dbReference>
<feature type="domain" description="HAMP" evidence="3">
    <location>
        <begin position="170"/>
        <end position="221"/>
    </location>
</feature>
<dbReference type="Pfam" id="PF16448">
    <property type="entry name" value="LapD_MoxY_N"/>
    <property type="match status" value="1"/>
</dbReference>
<dbReference type="Gene3D" id="6.10.340.10">
    <property type="match status" value="1"/>
</dbReference>
<dbReference type="PROSITE" id="PS50883">
    <property type="entry name" value="EAL"/>
    <property type="match status" value="1"/>
</dbReference>
<dbReference type="InterPro" id="IPR029787">
    <property type="entry name" value="Nucleotide_cyclase"/>
</dbReference>
<dbReference type="Gene3D" id="3.30.110.200">
    <property type="match status" value="1"/>
</dbReference>
<evidence type="ECO:0000259" key="3">
    <source>
        <dbReference type="PROSITE" id="PS50885"/>
    </source>
</evidence>
<dbReference type="Pfam" id="PF00990">
    <property type="entry name" value="GGDEF"/>
    <property type="match status" value="1"/>
</dbReference>
<evidence type="ECO:0000259" key="2">
    <source>
        <dbReference type="PROSITE" id="PS50883"/>
    </source>
</evidence>
<dbReference type="SUPFAM" id="SSF141868">
    <property type="entry name" value="EAL domain-like"/>
    <property type="match status" value="1"/>
</dbReference>
<dbReference type="EMBL" id="JAAFGW010000141">
    <property type="protein sequence ID" value="NDP48646.1"/>
    <property type="molecule type" value="Genomic_DNA"/>
</dbReference>
<evidence type="ECO:0000313" key="6">
    <source>
        <dbReference type="Proteomes" id="UP000483432"/>
    </source>
</evidence>
<dbReference type="Gene3D" id="3.30.70.270">
    <property type="match status" value="1"/>
</dbReference>
<dbReference type="GO" id="GO:0007165">
    <property type="term" value="P:signal transduction"/>
    <property type="evidence" value="ECO:0007669"/>
    <property type="project" value="InterPro"/>
</dbReference>
<dbReference type="InterPro" id="IPR050706">
    <property type="entry name" value="Cyclic-di-GMP_PDE-like"/>
</dbReference>
<dbReference type="InterPro" id="IPR000160">
    <property type="entry name" value="GGDEF_dom"/>
</dbReference>